<dbReference type="Gene3D" id="2.60.40.650">
    <property type="match status" value="1"/>
</dbReference>
<evidence type="ECO:0000313" key="5">
    <source>
        <dbReference type="Proteomes" id="UP000323386"/>
    </source>
</evidence>
<dbReference type="Pfam" id="PF00174">
    <property type="entry name" value="Oxidored_molyb"/>
    <property type="match status" value="1"/>
</dbReference>
<feature type="region of interest" description="Disordered" evidence="1">
    <location>
        <begin position="268"/>
        <end position="298"/>
    </location>
</feature>
<feature type="domain" description="Oxidoreductase molybdopterin-binding" evidence="2">
    <location>
        <begin position="90"/>
        <end position="272"/>
    </location>
</feature>
<dbReference type="Gene3D" id="3.90.420.10">
    <property type="entry name" value="Oxidoreductase, molybdopterin-binding domain"/>
    <property type="match status" value="1"/>
</dbReference>
<sequence length="492" mass="54610">MSDPSLDTQGNPKDSHFHVFQTQPLNAEPESASLTSHLITPTHLLFHRNHDDLVYPGPAQSSSSPDWPVSLSLSPSLRGAQPLATFQGQKLLLSQIKRSLPTRHVVATLECAGNRRGEFRHQDKAQGIQWGSGVIANVVWSGTSIRDALLHAGLPDPYAHHPAKSLDNLVPSEHHTIQDAAEWARGLHLHMHSTQQSTESDDPNRHEVFAASIPLPTAMHPNQDCILAYAHNGQPLLPSHGFPLRAVIPGHAGARWVKWLSGLTISQHENQSPPMRLDYKILTPPKPGGGDSEDEQKKREWLERVQHDEQFRKQELQRQKPLQRLGASSAITQPADDQDVEARNGSISVKGYAVGQDALLRDLDPSLASHLFVEQLPPDIEWHQAQLSFEPAATAAQESRRRLEACGHVSPASADDVGEGEARRRHREWSWAWCLWSIYLPLPQGAAEHKWAIVAKSVTAAGVEQERVSAWNLRGFCERGWPVVRGLRIKTV</sequence>
<evidence type="ECO:0000256" key="1">
    <source>
        <dbReference type="SAM" id="MobiDB-lite"/>
    </source>
</evidence>
<gene>
    <name evidence="4" type="ORF">PSFLO_02254</name>
</gene>
<dbReference type="Proteomes" id="UP000323386">
    <property type="component" value="Unassembled WGS sequence"/>
</dbReference>
<reference evidence="4 5" key="1">
    <citation type="submission" date="2018-03" db="EMBL/GenBank/DDBJ databases">
        <authorList>
            <person name="Guldener U."/>
        </authorList>
    </citation>
    <scope>NUCLEOTIDE SEQUENCE [LARGE SCALE GENOMIC DNA]</scope>
    <source>
        <strain evidence="4 5">DAOM196992</strain>
    </source>
</reference>
<dbReference type="AlphaFoldDB" id="A0A5C3EWY2"/>
<name>A0A5C3EWY2_9BASI</name>
<dbReference type="GO" id="GO:0006790">
    <property type="term" value="P:sulfur compound metabolic process"/>
    <property type="evidence" value="ECO:0007669"/>
    <property type="project" value="TreeGrafter"/>
</dbReference>
<dbReference type="SUPFAM" id="SSF56524">
    <property type="entry name" value="Oxidoreductase molybdopterin-binding domain"/>
    <property type="match status" value="1"/>
</dbReference>
<organism evidence="4 5">
    <name type="scientific">Pseudozyma flocculosa</name>
    <dbReference type="NCBI Taxonomy" id="84751"/>
    <lineage>
        <taxon>Eukaryota</taxon>
        <taxon>Fungi</taxon>
        <taxon>Dikarya</taxon>
        <taxon>Basidiomycota</taxon>
        <taxon>Ustilaginomycotina</taxon>
        <taxon>Ustilaginomycetes</taxon>
        <taxon>Ustilaginales</taxon>
        <taxon>Ustilaginaceae</taxon>
        <taxon>Pseudozyma</taxon>
    </lineage>
</organism>
<dbReference type="GO" id="GO:0030151">
    <property type="term" value="F:molybdenum ion binding"/>
    <property type="evidence" value="ECO:0007669"/>
    <property type="project" value="InterPro"/>
</dbReference>
<proteinExistence type="predicted"/>
<dbReference type="InterPro" id="IPR008335">
    <property type="entry name" value="Mopterin_OxRdtase_euk"/>
</dbReference>
<dbReference type="InterPro" id="IPR000572">
    <property type="entry name" value="OxRdtase_Mopterin-bd_dom"/>
</dbReference>
<evidence type="ECO:0000259" key="3">
    <source>
        <dbReference type="Pfam" id="PF03404"/>
    </source>
</evidence>
<dbReference type="PRINTS" id="PR00407">
    <property type="entry name" value="EUMOPTERIN"/>
</dbReference>
<feature type="domain" description="Moybdenum cofactor oxidoreductase dimerisation" evidence="3">
    <location>
        <begin position="422"/>
        <end position="481"/>
    </location>
</feature>
<dbReference type="InterPro" id="IPR036374">
    <property type="entry name" value="OxRdtase_Mopterin-bd_sf"/>
</dbReference>
<protein>
    <submittedName>
        <fullName evidence="4">Related to Sulfite oxidase</fullName>
    </submittedName>
</protein>
<dbReference type="PANTHER" id="PTHR19372:SF7">
    <property type="entry name" value="SULFITE OXIDASE, MITOCHONDRIAL"/>
    <property type="match status" value="1"/>
</dbReference>
<dbReference type="GO" id="GO:0020037">
    <property type="term" value="F:heme binding"/>
    <property type="evidence" value="ECO:0007669"/>
    <property type="project" value="TreeGrafter"/>
</dbReference>
<dbReference type="GO" id="GO:0005739">
    <property type="term" value="C:mitochondrion"/>
    <property type="evidence" value="ECO:0007669"/>
    <property type="project" value="TreeGrafter"/>
</dbReference>
<accession>A0A5C3EWY2</accession>
<evidence type="ECO:0000313" key="4">
    <source>
        <dbReference type="EMBL" id="SPO36783.1"/>
    </source>
</evidence>
<dbReference type="GO" id="GO:0008482">
    <property type="term" value="F:sulfite oxidase activity"/>
    <property type="evidence" value="ECO:0007669"/>
    <property type="project" value="TreeGrafter"/>
</dbReference>
<dbReference type="InterPro" id="IPR005066">
    <property type="entry name" value="MoCF_OxRdtse_dimer"/>
</dbReference>
<dbReference type="OrthoDB" id="10051395at2759"/>
<evidence type="ECO:0000259" key="2">
    <source>
        <dbReference type="Pfam" id="PF00174"/>
    </source>
</evidence>
<dbReference type="GO" id="GO:0043546">
    <property type="term" value="F:molybdopterin cofactor binding"/>
    <property type="evidence" value="ECO:0007669"/>
    <property type="project" value="TreeGrafter"/>
</dbReference>
<dbReference type="EMBL" id="OOIP01000005">
    <property type="protein sequence ID" value="SPO36783.1"/>
    <property type="molecule type" value="Genomic_DNA"/>
</dbReference>
<feature type="region of interest" description="Disordered" evidence="1">
    <location>
        <begin position="312"/>
        <end position="339"/>
    </location>
</feature>
<dbReference type="Pfam" id="PF03404">
    <property type="entry name" value="Mo-co_dimer"/>
    <property type="match status" value="1"/>
</dbReference>
<dbReference type="PANTHER" id="PTHR19372">
    <property type="entry name" value="SULFITE REDUCTASE"/>
    <property type="match status" value="1"/>
</dbReference>
<keyword evidence="5" id="KW-1185">Reference proteome</keyword>